<feature type="compositionally biased region" description="Low complexity" evidence="1">
    <location>
        <begin position="121"/>
        <end position="130"/>
    </location>
</feature>
<evidence type="ECO:0000256" key="1">
    <source>
        <dbReference type="SAM" id="MobiDB-lite"/>
    </source>
</evidence>
<reference evidence="2 3" key="1">
    <citation type="submission" date="2023-03" db="EMBL/GenBank/DDBJ databases">
        <title>High-quality genome of Scylla paramamosain provides insights in environmental adaptation.</title>
        <authorList>
            <person name="Zhang L."/>
        </authorList>
    </citation>
    <scope>NUCLEOTIDE SEQUENCE [LARGE SCALE GENOMIC DNA]</scope>
    <source>
        <strain evidence="2">LZ_2023a</strain>
        <tissue evidence="2">Muscle</tissue>
    </source>
</reference>
<feature type="region of interest" description="Disordered" evidence="1">
    <location>
        <begin position="111"/>
        <end position="182"/>
    </location>
</feature>
<keyword evidence="3" id="KW-1185">Reference proteome</keyword>
<organism evidence="2 3">
    <name type="scientific">Scylla paramamosain</name>
    <name type="common">Mud crab</name>
    <dbReference type="NCBI Taxonomy" id="85552"/>
    <lineage>
        <taxon>Eukaryota</taxon>
        <taxon>Metazoa</taxon>
        <taxon>Ecdysozoa</taxon>
        <taxon>Arthropoda</taxon>
        <taxon>Crustacea</taxon>
        <taxon>Multicrustacea</taxon>
        <taxon>Malacostraca</taxon>
        <taxon>Eumalacostraca</taxon>
        <taxon>Eucarida</taxon>
        <taxon>Decapoda</taxon>
        <taxon>Pleocyemata</taxon>
        <taxon>Brachyura</taxon>
        <taxon>Eubrachyura</taxon>
        <taxon>Portunoidea</taxon>
        <taxon>Portunidae</taxon>
        <taxon>Portuninae</taxon>
        <taxon>Scylla</taxon>
    </lineage>
</organism>
<feature type="region of interest" description="Disordered" evidence="1">
    <location>
        <begin position="653"/>
        <end position="677"/>
    </location>
</feature>
<name>A0AAW0UCQ9_SCYPA</name>
<dbReference type="AlphaFoldDB" id="A0AAW0UCQ9"/>
<evidence type="ECO:0000313" key="3">
    <source>
        <dbReference type="Proteomes" id="UP001487740"/>
    </source>
</evidence>
<feature type="compositionally biased region" description="Basic and acidic residues" evidence="1">
    <location>
        <begin position="145"/>
        <end position="160"/>
    </location>
</feature>
<protein>
    <submittedName>
        <fullName evidence="2">Uncharacterized protein</fullName>
    </submittedName>
</protein>
<evidence type="ECO:0000313" key="2">
    <source>
        <dbReference type="EMBL" id="KAK8397133.1"/>
    </source>
</evidence>
<proteinExistence type="predicted"/>
<gene>
    <name evidence="2" type="ORF">O3P69_004668</name>
</gene>
<sequence>MLVHPSVRNCHPSSPGKPLLPGQLTCLITVILPWWLNPVSGFPNLAYPENLSCQDGSLAAMNHPGKRGFSAATVEFREEKNYCTHWFSPRGVMMLDVDEWNSTETKRSLTLLSDHRKRTRTATPSSACSRSPPPPSQDLEYQPARQDRPYGRQREKPSRENKRKPIAGTLHPTPPSSPDTKLRSAALAARPWLHLWVGPNGNKRQRGCIERELLIVSANVRGFYTNFSNAVVLLVSEDPDFLTAFAHWLLKSRPLVWKTRLLVLTRIQLTQVQPLHQALSHTNSMLVTPTPTKLGIRVRVDTVVPYSKPLDKQSLAAWTYNKGLRFTSHLHLFPDKFQNAKAQIQQKLAMNISKAKARLFGPVHNMDRIESLIDMEENEEYGGVRWENPEQGESEVNANQAMIDTMKFMVAKLENMSMRIDGLEDSLSRAVPPEGGGTPAVLSNSQLQVQTSLPSHSMPLAPVMTSTPAKSTSEVRVKPSDIKILELDELQRLNSAARLQMFFESVERCASNSDARLEVAKSRVDGDLAVMIHTAQRQGEVKVWEDCKTYLTKEFGVDLNFDQAWRQSAQPEAEQIRTRNDRYASFLVQVDKSVEERVLDQDEWEEGLIVRPFRGFLRRNTHDPAVINTTRGSTGAYGMAAAAQRAVPLTLGDADAATGEERRDSSDDVISGERYGKDAERMRSARAEFNFALRQCRRNEEVLRAEAMSRNLASEDSRALWRCVSGSGGVRRGEA</sequence>
<comment type="caution">
    <text evidence="2">The sequence shown here is derived from an EMBL/GenBank/DDBJ whole genome shotgun (WGS) entry which is preliminary data.</text>
</comment>
<accession>A0AAW0UCQ9</accession>
<dbReference type="Proteomes" id="UP001487740">
    <property type="component" value="Unassembled WGS sequence"/>
</dbReference>
<dbReference type="EMBL" id="JARAKH010000014">
    <property type="protein sequence ID" value="KAK8397133.1"/>
    <property type="molecule type" value="Genomic_DNA"/>
</dbReference>